<sequence>MSFLAKAFALTLATLPLSLQAQDWPNLDAVLFQTLANKPAHVEGSYFFPNHPDPAQATEALGFIYEWIEGSAGSVSIAVGRYALNQPGPQFTYLGPISQIWGHGPRDAAFYPDRIEVTLTTLKDGEPRCCPTGETRYTIDRTTGSASTLWTR</sequence>
<name>A0A291GCV0_9RHOB</name>
<feature type="signal peptide" evidence="1">
    <location>
        <begin position="1"/>
        <end position="21"/>
    </location>
</feature>
<dbReference type="AlphaFoldDB" id="A0A291GCV0"/>
<keyword evidence="1" id="KW-0732">Signal</keyword>
<evidence type="ECO:0000256" key="1">
    <source>
        <dbReference type="SAM" id="SignalP"/>
    </source>
</evidence>
<organism evidence="2 3">
    <name type="scientific">Celeribacter ethanolicus</name>
    <dbReference type="NCBI Taxonomy" id="1758178"/>
    <lineage>
        <taxon>Bacteria</taxon>
        <taxon>Pseudomonadati</taxon>
        <taxon>Pseudomonadota</taxon>
        <taxon>Alphaproteobacteria</taxon>
        <taxon>Rhodobacterales</taxon>
        <taxon>Roseobacteraceae</taxon>
        <taxon>Celeribacter</taxon>
    </lineage>
</organism>
<dbReference type="EMBL" id="CP022196">
    <property type="protein sequence ID" value="ATG47874.1"/>
    <property type="molecule type" value="Genomic_DNA"/>
</dbReference>
<protein>
    <submittedName>
        <fullName evidence="2">Uncharacterized protein</fullName>
    </submittedName>
</protein>
<proteinExistence type="predicted"/>
<gene>
    <name evidence="2" type="ORF">CEW89_10045</name>
</gene>
<dbReference type="RefSeq" id="WP_096805814.1">
    <property type="nucleotide sequence ID" value="NZ_CP022196.1"/>
</dbReference>
<dbReference type="Proteomes" id="UP000217935">
    <property type="component" value="Chromosome"/>
</dbReference>
<evidence type="ECO:0000313" key="3">
    <source>
        <dbReference type="Proteomes" id="UP000217935"/>
    </source>
</evidence>
<dbReference type="STRING" id="1758178.GCA_001550095_03343"/>
<accession>A0A291GCV0</accession>
<reference evidence="2 3" key="1">
    <citation type="submission" date="2017-06" db="EMBL/GenBank/DDBJ databases">
        <title>Celeribacter sp. TSPH2 complete genome sequence.</title>
        <authorList>
            <person name="Woo J.-H."/>
            <person name="Kim H.-S."/>
        </authorList>
    </citation>
    <scope>NUCLEOTIDE SEQUENCE [LARGE SCALE GENOMIC DNA]</scope>
    <source>
        <strain evidence="2 3">TSPH2</strain>
    </source>
</reference>
<feature type="chain" id="PRO_5012177383" evidence="1">
    <location>
        <begin position="22"/>
        <end position="152"/>
    </location>
</feature>
<evidence type="ECO:0000313" key="2">
    <source>
        <dbReference type="EMBL" id="ATG47874.1"/>
    </source>
</evidence>
<dbReference type="OrthoDB" id="7724906at2"/>
<dbReference type="KEGG" id="ceh:CEW89_10045"/>
<keyword evidence="3" id="KW-1185">Reference proteome</keyword>